<sequence>MGTVPSGDDDTDEPSDEPQYAALGCYVHIGRRTNENSGKSGANQMPLWCGEAGGVIQSTASEAVLVVLLSACDNVLTLEEGWEKSHLKSLWYCMDLLREL</sequence>
<dbReference type="Proteomes" id="UP001141806">
    <property type="component" value="Unassembled WGS sequence"/>
</dbReference>
<dbReference type="EMBL" id="JAMYWD010000006">
    <property type="protein sequence ID" value="KAJ4968768.1"/>
    <property type="molecule type" value="Genomic_DNA"/>
</dbReference>
<reference evidence="1" key="1">
    <citation type="journal article" date="2023" name="Plant J.">
        <title>The genome of the king protea, Protea cynaroides.</title>
        <authorList>
            <person name="Chang J."/>
            <person name="Duong T.A."/>
            <person name="Schoeman C."/>
            <person name="Ma X."/>
            <person name="Roodt D."/>
            <person name="Barker N."/>
            <person name="Li Z."/>
            <person name="Van de Peer Y."/>
            <person name="Mizrachi E."/>
        </authorList>
    </citation>
    <scope>NUCLEOTIDE SEQUENCE</scope>
    <source>
        <tissue evidence="1">Young leaves</tissue>
    </source>
</reference>
<protein>
    <submittedName>
        <fullName evidence="1">Uncharacterized protein</fullName>
    </submittedName>
</protein>
<dbReference type="AlphaFoldDB" id="A0A9Q0KDW5"/>
<accession>A0A9Q0KDW5</accession>
<keyword evidence="2" id="KW-1185">Reference proteome</keyword>
<gene>
    <name evidence="1" type="ORF">NE237_015469</name>
</gene>
<name>A0A9Q0KDW5_9MAGN</name>
<evidence type="ECO:0000313" key="1">
    <source>
        <dbReference type="EMBL" id="KAJ4968768.1"/>
    </source>
</evidence>
<comment type="caution">
    <text evidence="1">The sequence shown here is derived from an EMBL/GenBank/DDBJ whole genome shotgun (WGS) entry which is preliminary data.</text>
</comment>
<proteinExistence type="predicted"/>
<organism evidence="1 2">
    <name type="scientific">Protea cynaroides</name>
    <dbReference type="NCBI Taxonomy" id="273540"/>
    <lineage>
        <taxon>Eukaryota</taxon>
        <taxon>Viridiplantae</taxon>
        <taxon>Streptophyta</taxon>
        <taxon>Embryophyta</taxon>
        <taxon>Tracheophyta</taxon>
        <taxon>Spermatophyta</taxon>
        <taxon>Magnoliopsida</taxon>
        <taxon>Proteales</taxon>
        <taxon>Proteaceae</taxon>
        <taxon>Protea</taxon>
    </lineage>
</organism>
<evidence type="ECO:0000313" key="2">
    <source>
        <dbReference type="Proteomes" id="UP001141806"/>
    </source>
</evidence>